<proteinExistence type="predicted"/>
<evidence type="ECO:0000259" key="4">
    <source>
        <dbReference type="PROSITE" id="PS50949"/>
    </source>
</evidence>
<dbReference type="RefSeq" id="WP_149813289.1">
    <property type="nucleotide sequence ID" value="NZ_VUKA01000010.1"/>
</dbReference>
<dbReference type="Proteomes" id="UP000322110">
    <property type="component" value="Unassembled WGS sequence"/>
</dbReference>
<keyword evidence="2" id="KW-0238">DNA-binding</keyword>
<comment type="caution">
    <text evidence="5">The sequence shown here is derived from an EMBL/GenBank/DDBJ whole genome shotgun (WGS) entry which is preliminary data.</text>
</comment>
<evidence type="ECO:0000256" key="1">
    <source>
        <dbReference type="ARBA" id="ARBA00023015"/>
    </source>
</evidence>
<dbReference type="SMART" id="SM00345">
    <property type="entry name" value="HTH_GNTR"/>
    <property type="match status" value="1"/>
</dbReference>
<dbReference type="InterPro" id="IPR036390">
    <property type="entry name" value="WH_DNA-bd_sf"/>
</dbReference>
<evidence type="ECO:0000256" key="3">
    <source>
        <dbReference type="ARBA" id="ARBA00023163"/>
    </source>
</evidence>
<dbReference type="Gene3D" id="1.20.120.530">
    <property type="entry name" value="GntR ligand-binding domain-like"/>
    <property type="match status" value="1"/>
</dbReference>
<evidence type="ECO:0000256" key="2">
    <source>
        <dbReference type="ARBA" id="ARBA00023125"/>
    </source>
</evidence>
<dbReference type="InterPro" id="IPR011711">
    <property type="entry name" value="GntR_C"/>
</dbReference>
<dbReference type="Pfam" id="PF00392">
    <property type="entry name" value="GntR"/>
    <property type="match status" value="1"/>
</dbReference>
<dbReference type="PANTHER" id="PTHR43537">
    <property type="entry name" value="TRANSCRIPTIONAL REGULATOR, GNTR FAMILY"/>
    <property type="match status" value="1"/>
</dbReference>
<dbReference type="PROSITE" id="PS50949">
    <property type="entry name" value="HTH_GNTR"/>
    <property type="match status" value="1"/>
</dbReference>
<dbReference type="SUPFAM" id="SSF48008">
    <property type="entry name" value="GntR ligand-binding domain-like"/>
    <property type="match status" value="1"/>
</dbReference>
<dbReference type="Pfam" id="PF07729">
    <property type="entry name" value="FCD"/>
    <property type="match status" value="1"/>
</dbReference>
<keyword evidence="3" id="KW-0804">Transcription</keyword>
<evidence type="ECO:0000313" key="6">
    <source>
        <dbReference type="Proteomes" id="UP000322110"/>
    </source>
</evidence>
<dbReference type="SMART" id="SM00895">
    <property type="entry name" value="FCD"/>
    <property type="match status" value="1"/>
</dbReference>
<gene>
    <name evidence="5" type="ORF">F0Q34_16215</name>
</gene>
<dbReference type="EMBL" id="VUKA01000010">
    <property type="protein sequence ID" value="KAA2212185.1"/>
    <property type="molecule type" value="Genomic_DNA"/>
</dbReference>
<dbReference type="GO" id="GO:0003700">
    <property type="term" value="F:DNA-binding transcription factor activity"/>
    <property type="evidence" value="ECO:0007669"/>
    <property type="project" value="InterPro"/>
</dbReference>
<dbReference type="OrthoDB" id="9789310at2"/>
<keyword evidence="1" id="KW-0805">Transcription regulation</keyword>
<dbReference type="InterPro" id="IPR036388">
    <property type="entry name" value="WH-like_DNA-bd_sf"/>
</dbReference>
<dbReference type="InterPro" id="IPR008920">
    <property type="entry name" value="TF_FadR/GntR_C"/>
</dbReference>
<accession>A0A5B2TDR7</accession>
<dbReference type="Gene3D" id="1.10.10.10">
    <property type="entry name" value="Winged helix-like DNA-binding domain superfamily/Winged helix DNA-binding domain"/>
    <property type="match status" value="1"/>
</dbReference>
<reference evidence="5 6" key="1">
    <citation type="journal article" date="2015" name="Int. J. Syst. Evol. Microbiol.">
        <title>Roseomonas oryzae sp. nov., isolated from paddy rhizosphere soil.</title>
        <authorList>
            <person name="Ramaprasad E.V."/>
            <person name="Sasikala Ch."/>
            <person name="Ramana Ch.V."/>
        </authorList>
    </citation>
    <scope>NUCLEOTIDE SEQUENCE [LARGE SCALE GENOMIC DNA]</scope>
    <source>
        <strain evidence="5 6">KCTC 42542</strain>
    </source>
</reference>
<dbReference type="PANTHER" id="PTHR43537:SF45">
    <property type="entry name" value="GNTR FAMILY REGULATORY PROTEIN"/>
    <property type="match status" value="1"/>
</dbReference>
<organism evidence="5 6">
    <name type="scientific">Teichococcus oryzae</name>
    <dbReference type="NCBI Taxonomy" id="1608942"/>
    <lineage>
        <taxon>Bacteria</taxon>
        <taxon>Pseudomonadati</taxon>
        <taxon>Pseudomonadota</taxon>
        <taxon>Alphaproteobacteria</taxon>
        <taxon>Acetobacterales</taxon>
        <taxon>Roseomonadaceae</taxon>
        <taxon>Roseomonas</taxon>
    </lineage>
</organism>
<protein>
    <submittedName>
        <fullName evidence="5">FCD domain-containing protein</fullName>
    </submittedName>
</protein>
<dbReference type="InterPro" id="IPR000524">
    <property type="entry name" value="Tscrpt_reg_HTH_GntR"/>
</dbReference>
<name>A0A5B2TDR7_9PROT</name>
<dbReference type="AlphaFoldDB" id="A0A5B2TDR7"/>
<evidence type="ECO:0000313" key="5">
    <source>
        <dbReference type="EMBL" id="KAA2212185.1"/>
    </source>
</evidence>
<dbReference type="SUPFAM" id="SSF46785">
    <property type="entry name" value="Winged helix' DNA-binding domain"/>
    <property type="match status" value="1"/>
</dbReference>
<feature type="domain" description="HTH gntR-type" evidence="4">
    <location>
        <begin position="15"/>
        <end position="82"/>
    </location>
</feature>
<sequence>MQKRLLTKVPEATGSALANCVEAELEAMITRGELAPGEHINELALARRLGVSRGPVREAARTLERMGLVTVILNRGAFVRELQLDEALAIYDLNALLIGYAAGRLAATITAAQALELQAYVGEMEAAARAERKDQFFDLNVRFHKRQLALAGNAPAEAVYLDHTRKLLLLRRRSFDDTPNMVDANAEHRALMDAILSGDVEHARQLGERHARAGRARLLASIAYTNN</sequence>
<dbReference type="CDD" id="cd07377">
    <property type="entry name" value="WHTH_GntR"/>
    <property type="match status" value="1"/>
</dbReference>
<dbReference type="GO" id="GO:0003677">
    <property type="term" value="F:DNA binding"/>
    <property type="evidence" value="ECO:0007669"/>
    <property type="project" value="UniProtKB-KW"/>
</dbReference>
<keyword evidence="6" id="KW-1185">Reference proteome</keyword>